<keyword evidence="2" id="KW-1185">Reference proteome</keyword>
<protein>
    <submittedName>
        <fullName evidence="1">Uncharacterized protein</fullName>
    </submittedName>
</protein>
<sequence length="87" mass="9417">MLACLDRLVEQQDGLLRTAGVTPTAEGKGDIEGKPADLYSACQEACSSIARIIRQGNAERVVTRTAGPMWLCACHAEEELGRTVRRT</sequence>
<reference evidence="2" key="1">
    <citation type="journal article" date="2016" name="Nat. Commun.">
        <title>The Gonium pectorale genome demonstrates co-option of cell cycle regulation during the evolution of multicellularity.</title>
        <authorList>
            <person name="Hanschen E.R."/>
            <person name="Marriage T.N."/>
            <person name="Ferris P.J."/>
            <person name="Hamaji T."/>
            <person name="Toyoda A."/>
            <person name="Fujiyama A."/>
            <person name="Neme R."/>
            <person name="Noguchi H."/>
            <person name="Minakuchi Y."/>
            <person name="Suzuki M."/>
            <person name="Kawai-Toyooka H."/>
            <person name="Smith D.R."/>
            <person name="Sparks H."/>
            <person name="Anderson J."/>
            <person name="Bakaric R."/>
            <person name="Luria V."/>
            <person name="Karger A."/>
            <person name="Kirschner M.W."/>
            <person name="Durand P.M."/>
            <person name="Michod R.E."/>
            <person name="Nozaki H."/>
            <person name="Olson B.J."/>
        </authorList>
    </citation>
    <scope>NUCLEOTIDE SEQUENCE [LARGE SCALE GENOMIC DNA]</scope>
    <source>
        <strain evidence="2">NIES-2863</strain>
    </source>
</reference>
<dbReference type="AlphaFoldDB" id="A0A150G3S4"/>
<accession>A0A150G3S4</accession>
<evidence type="ECO:0000313" key="2">
    <source>
        <dbReference type="Proteomes" id="UP000075714"/>
    </source>
</evidence>
<organism evidence="1 2">
    <name type="scientific">Gonium pectorale</name>
    <name type="common">Green alga</name>
    <dbReference type="NCBI Taxonomy" id="33097"/>
    <lineage>
        <taxon>Eukaryota</taxon>
        <taxon>Viridiplantae</taxon>
        <taxon>Chlorophyta</taxon>
        <taxon>core chlorophytes</taxon>
        <taxon>Chlorophyceae</taxon>
        <taxon>CS clade</taxon>
        <taxon>Chlamydomonadales</taxon>
        <taxon>Volvocaceae</taxon>
        <taxon>Gonium</taxon>
    </lineage>
</organism>
<name>A0A150G3S4_GONPE</name>
<evidence type="ECO:0000313" key="1">
    <source>
        <dbReference type="EMBL" id="KXZ44522.1"/>
    </source>
</evidence>
<dbReference type="EMBL" id="LSYV01000067">
    <property type="protein sequence ID" value="KXZ44522.1"/>
    <property type="molecule type" value="Genomic_DNA"/>
</dbReference>
<comment type="caution">
    <text evidence="1">The sequence shown here is derived from an EMBL/GenBank/DDBJ whole genome shotgun (WGS) entry which is preliminary data.</text>
</comment>
<gene>
    <name evidence="1" type="ORF">GPECTOR_66g250</name>
</gene>
<dbReference type="Proteomes" id="UP000075714">
    <property type="component" value="Unassembled WGS sequence"/>
</dbReference>
<proteinExistence type="predicted"/>